<reference evidence="4 5" key="1">
    <citation type="submission" date="2018-02" db="EMBL/GenBank/DDBJ databases">
        <title>Draft genome sequences of Elsinoe sp., causing black scab on jojoba.</title>
        <authorList>
            <person name="Stodart B."/>
            <person name="Jeffress S."/>
            <person name="Ash G."/>
            <person name="Arun Chinnappa K."/>
        </authorList>
    </citation>
    <scope>NUCLEOTIDE SEQUENCE [LARGE SCALE GENOMIC DNA]</scope>
    <source>
        <strain evidence="4 5">Hillstone_2</strain>
    </source>
</reference>
<dbReference type="InterPro" id="IPR018494">
    <property type="entry name" value="Oxysterol-bd_CS"/>
</dbReference>
<dbReference type="GO" id="GO:0032934">
    <property type="term" value="F:sterol binding"/>
    <property type="evidence" value="ECO:0007669"/>
    <property type="project" value="TreeGrafter"/>
</dbReference>
<sequence length="478" mass="53190">MTTPTLSANPSEANSLASSRAGTPSPATGSALGERSHDQASDSGKLKTFLSILKKFVGVADIAAVRFSLPAQLLEPIPNLEYWHYLDRPDAFVRCASRREWAATKHRRADKRISIGDSEDALGRMLQCLRFWFTKDIKYVKGKPCKPYNSTLGEFFRCQWEVQDTNHALLGTETKPDLVAGGGTTAGKPVKVSYLTEQTSHHPPVSAFYVDCPEKGISAAGYDQLSAKFTGTSIKVVPGIHNKGIFITLHRWDDEQYQLTHPAAFLSGILRGSLYVSVADTCFVSCKKSGMKVILHYVEEGWLGKVQNKVQGVIYRCDVEKDKTTRIKDVSDKDVIGRLDGAWHDKVWFSKGSTAFDKVPESDKIMLVDVNPLYPVQKIVPPPEQQLPNESRKFWSEVTQAIVDKEYGRATTAKQELEERQRQKAADRKARNAEWKPRFFTEAMAADGRPILSAEGRTAVDKLHQGEWTLEPSAETGA</sequence>
<feature type="region of interest" description="Disordered" evidence="3">
    <location>
        <begin position="1"/>
        <end position="41"/>
    </location>
</feature>
<dbReference type="PROSITE" id="PS01013">
    <property type="entry name" value="OSBP"/>
    <property type="match status" value="1"/>
</dbReference>
<dbReference type="FunFam" id="2.40.160.120:FF:000016">
    <property type="entry name" value="Oxysterol binding protein (Orp8), putative"/>
    <property type="match status" value="1"/>
</dbReference>
<evidence type="ECO:0000256" key="2">
    <source>
        <dbReference type="RuleBase" id="RU003844"/>
    </source>
</evidence>
<evidence type="ECO:0000256" key="1">
    <source>
        <dbReference type="ARBA" id="ARBA00008842"/>
    </source>
</evidence>
<dbReference type="Proteomes" id="UP000308133">
    <property type="component" value="Unassembled WGS sequence"/>
</dbReference>
<feature type="region of interest" description="Disordered" evidence="3">
    <location>
        <begin position="414"/>
        <end position="433"/>
    </location>
</feature>
<dbReference type="PANTHER" id="PTHR10972:SF212">
    <property type="entry name" value="OXYSTEROL-BINDING PROTEIN-LIKE PROTEIN 1"/>
    <property type="match status" value="1"/>
</dbReference>
<accession>A0A4U7B9S4</accession>
<comment type="similarity">
    <text evidence="1 2">Belongs to the OSBP family.</text>
</comment>
<dbReference type="EMBL" id="PTQR01000039">
    <property type="protein sequence ID" value="TKX24497.1"/>
    <property type="molecule type" value="Genomic_DNA"/>
</dbReference>
<dbReference type="InterPro" id="IPR037239">
    <property type="entry name" value="OSBP_sf"/>
</dbReference>
<dbReference type="AlphaFoldDB" id="A0A4U7B9S4"/>
<dbReference type="GO" id="GO:0005829">
    <property type="term" value="C:cytosol"/>
    <property type="evidence" value="ECO:0007669"/>
    <property type="project" value="TreeGrafter"/>
</dbReference>
<evidence type="ECO:0000313" key="5">
    <source>
        <dbReference type="Proteomes" id="UP000308133"/>
    </source>
</evidence>
<name>A0A4U7B9S4_9PEZI</name>
<dbReference type="PANTHER" id="PTHR10972">
    <property type="entry name" value="OXYSTEROL-BINDING PROTEIN-RELATED"/>
    <property type="match status" value="1"/>
</dbReference>
<dbReference type="Gene3D" id="3.30.70.3490">
    <property type="match status" value="1"/>
</dbReference>
<dbReference type="GO" id="GO:0016020">
    <property type="term" value="C:membrane"/>
    <property type="evidence" value="ECO:0007669"/>
    <property type="project" value="TreeGrafter"/>
</dbReference>
<dbReference type="SUPFAM" id="SSF144000">
    <property type="entry name" value="Oxysterol-binding protein-like"/>
    <property type="match status" value="1"/>
</dbReference>
<evidence type="ECO:0000256" key="3">
    <source>
        <dbReference type="SAM" id="MobiDB-lite"/>
    </source>
</evidence>
<dbReference type="Gene3D" id="2.40.160.120">
    <property type="match status" value="1"/>
</dbReference>
<dbReference type="Pfam" id="PF01237">
    <property type="entry name" value="Oxysterol_BP"/>
    <property type="match status" value="1"/>
</dbReference>
<evidence type="ECO:0000313" key="4">
    <source>
        <dbReference type="EMBL" id="TKX24497.1"/>
    </source>
</evidence>
<feature type="compositionally biased region" description="Basic and acidic residues" evidence="3">
    <location>
        <begin position="415"/>
        <end position="433"/>
    </location>
</feature>
<proteinExistence type="inferred from homology"/>
<comment type="caution">
    <text evidence="4">The sequence shown here is derived from an EMBL/GenBank/DDBJ whole genome shotgun (WGS) entry which is preliminary data.</text>
</comment>
<gene>
    <name evidence="4" type="ORF">C1H76_3104</name>
</gene>
<dbReference type="InterPro" id="IPR000648">
    <property type="entry name" value="Oxysterol-bd"/>
</dbReference>
<organism evidence="4 5">
    <name type="scientific">Elsinoe australis</name>
    <dbReference type="NCBI Taxonomy" id="40998"/>
    <lineage>
        <taxon>Eukaryota</taxon>
        <taxon>Fungi</taxon>
        <taxon>Dikarya</taxon>
        <taxon>Ascomycota</taxon>
        <taxon>Pezizomycotina</taxon>
        <taxon>Dothideomycetes</taxon>
        <taxon>Dothideomycetidae</taxon>
        <taxon>Myriangiales</taxon>
        <taxon>Elsinoaceae</taxon>
        <taxon>Elsinoe</taxon>
    </lineage>
</organism>
<protein>
    <submittedName>
        <fullName evidence="4">Putative oxysterol-binding protein 1</fullName>
    </submittedName>
</protein>
<feature type="compositionally biased region" description="Polar residues" evidence="3">
    <location>
        <begin position="1"/>
        <end position="28"/>
    </location>
</feature>